<feature type="binding site" evidence="3">
    <location>
        <begin position="426"/>
        <end position="433"/>
    </location>
    <ligand>
        <name>ATP</name>
        <dbReference type="ChEBI" id="CHEBI:30616"/>
    </ligand>
</feature>
<dbReference type="PROSITE" id="PS50901">
    <property type="entry name" value="FTSK"/>
    <property type="match status" value="1"/>
</dbReference>
<sequence>MSRLRSPFRRKRLWIAVAVAAVRRADALIARADAGADQRRKVAVQQASDVRDEAVEAAARTWQHALAQLSLAIAAATAELDGYSPPAGADWSGWRPVGHPVEGLRLGTHLLAGADGERIGVPALFPFPATTNLVVRASRGNAAHADAVLGLVSRMLACVPPGQLRLSVVDPLSLGRSVRSLAGLNSDDVRLMDDPLIDPRAVEDKLGELIGRISRVDRDLLGPHRLTSLVEYNHRSNARPEPYHVLIIFDFPRGFTTPDSLTRLDQVMTNGPHCGIYTVLVLTGDSEDHPHHLALDAGGRASTGPAAFAPPAVGAWDLELERPPEPTWEASAQLRTIVERVADLARDANRVVVTLDWLLSLVPPGARPEVGGIPGVTRTVRVGDPGTWWQADAAAGLVIPLGTYSLDDVLPMWLGEGGRHHVMVAGMTGSGKSTLLHTMISAAAVLYSPKELELYLIDLKQGVEFAEYATRSLPHARVVSIHSDREFGLEALNRLLTEIDTRAALFKKYAVVSLAAYRRARALAVYQAEDEQTAAGVEADPLLARILLVIDEYHVLFDTDDDIARRATECLETLTRMGRAYGIHVLLASQTPSSPVRMGDSMRQMAVRIALRCDDQTSRRILAENNPAATELRPQGEAIYNPSFGQVGRDSRFQVAFHDESLRVATLDALRDRARDLPSNRVPQVYDGYRPGDITRDGEFTRLATAGAGAGGGSAASPSRALRLWLGEPMGLAGPVSVELAARAQRGLLVIGEDDENVGVIVAVLTSLAAAGVGRGGPPGADTVSDAVSVVDFTPPDHRYPTVHDELTVLLPGLRHLGGGAHLAHLEELAELAETRAADDDLTVDLVADSRVVILHGLHRARGIAQAPGAWKASGLAVPLGTLLQQGSDAGIFVIATLPAAGVRRVSREILNEFGVVLTHRYGESFDERINALAGRRTARLRAGQALLVDDGTPTRLRPYTIPPPGWLKDFARTLGDRDRLREHVIIDGDDRFP</sequence>
<dbReference type="InterPro" id="IPR003593">
    <property type="entry name" value="AAA+_ATPase"/>
</dbReference>
<organism evidence="5 6">
    <name type="scientific">Frankia canadensis</name>
    <dbReference type="NCBI Taxonomy" id="1836972"/>
    <lineage>
        <taxon>Bacteria</taxon>
        <taxon>Bacillati</taxon>
        <taxon>Actinomycetota</taxon>
        <taxon>Actinomycetes</taxon>
        <taxon>Frankiales</taxon>
        <taxon>Frankiaceae</taxon>
        <taxon>Frankia</taxon>
    </lineage>
</organism>
<dbReference type="Gene3D" id="3.40.50.300">
    <property type="entry name" value="P-loop containing nucleotide triphosphate hydrolases"/>
    <property type="match status" value="2"/>
</dbReference>
<feature type="domain" description="FtsK" evidence="4">
    <location>
        <begin position="406"/>
        <end position="620"/>
    </location>
</feature>
<dbReference type="GO" id="GO:0005524">
    <property type="term" value="F:ATP binding"/>
    <property type="evidence" value="ECO:0007669"/>
    <property type="project" value="UniProtKB-UniRule"/>
</dbReference>
<name>A0A2I2KNB0_9ACTN</name>
<dbReference type="InterPro" id="IPR027417">
    <property type="entry name" value="P-loop_NTPase"/>
</dbReference>
<evidence type="ECO:0000313" key="6">
    <source>
        <dbReference type="Proteomes" id="UP000234331"/>
    </source>
</evidence>
<dbReference type="AlphaFoldDB" id="A0A2I2KNB0"/>
<keyword evidence="5" id="KW-0131">Cell cycle</keyword>
<accession>A0A2I2KNB0</accession>
<proteinExistence type="predicted"/>
<dbReference type="InterPro" id="IPR002543">
    <property type="entry name" value="FtsK_dom"/>
</dbReference>
<keyword evidence="1 3" id="KW-0547">Nucleotide-binding</keyword>
<dbReference type="PANTHER" id="PTHR22683:SF41">
    <property type="entry name" value="DNA TRANSLOCASE FTSK"/>
    <property type="match status" value="1"/>
</dbReference>
<gene>
    <name evidence="5" type="ORF">FRACA_1720010</name>
</gene>
<dbReference type="EMBL" id="FZMO01000082">
    <property type="protein sequence ID" value="SNQ47153.1"/>
    <property type="molecule type" value="Genomic_DNA"/>
</dbReference>
<evidence type="ECO:0000259" key="4">
    <source>
        <dbReference type="PROSITE" id="PS50901"/>
    </source>
</evidence>
<keyword evidence="6" id="KW-1185">Reference proteome</keyword>
<dbReference type="SUPFAM" id="SSF52540">
    <property type="entry name" value="P-loop containing nucleoside triphosphate hydrolases"/>
    <property type="match status" value="1"/>
</dbReference>
<evidence type="ECO:0000256" key="3">
    <source>
        <dbReference type="PROSITE-ProRule" id="PRU00289"/>
    </source>
</evidence>
<dbReference type="Pfam" id="PF01580">
    <property type="entry name" value="FtsK_SpoIIIE"/>
    <property type="match status" value="1"/>
</dbReference>
<protein>
    <submittedName>
        <fullName evidence="5">Cell divisionFtsK/SpoIIIE (Modular protein)</fullName>
    </submittedName>
</protein>
<dbReference type="PANTHER" id="PTHR22683">
    <property type="entry name" value="SPORULATION PROTEIN RELATED"/>
    <property type="match status" value="1"/>
</dbReference>
<reference evidence="5 6" key="1">
    <citation type="submission" date="2017-06" db="EMBL/GenBank/DDBJ databases">
        <authorList>
            <person name="Kim H.J."/>
            <person name="Triplett B.A."/>
        </authorList>
    </citation>
    <scope>NUCLEOTIDE SEQUENCE [LARGE SCALE GENOMIC DNA]</scope>
    <source>
        <strain evidence="5">FRACA_ARgP5</strain>
    </source>
</reference>
<evidence type="ECO:0000313" key="5">
    <source>
        <dbReference type="EMBL" id="SNQ47153.1"/>
    </source>
</evidence>
<evidence type="ECO:0000256" key="1">
    <source>
        <dbReference type="ARBA" id="ARBA00022741"/>
    </source>
</evidence>
<dbReference type="GO" id="GO:0051301">
    <property type="term" value="P:cell division"/>
    <property type="evidence" value="ECO:0007669"/>
    <property type="project" value="UniProtKB-KW"/>
</dbReference>
<dbReference type="GO" id="GO:0003677">
    <property type="term" value="F:DNA binding"/>
    <property type="evidence" value="ECO:0007669"/>
    <property type="project" value="InterPro"/>
</dbReference>
<dbReference type="SMART" id="SM00382">
    <property type="entry name" value="AAA"/>
    <property type="match status" value="1"/>
</dbReference>
<dbReference type="Proteomes" id="UP000234331">
    <property type="component" value="Unassembled WGS sequence"/>
</dbReference>
<keyword evidence="2 3" id="KW-0067">ATP-binding</keyword>
<evidence type="ECO:0000256" key="2">
    <source>
        <dbReference type="ARBA" id="ARBA00022840"/>
    </source>
</evidence>
<dbReference type="InterPro" id="IPR050206">
    <property type="entry name" value="FtsK/SpoIIIE/SftA"/>
</dbReference>
<keyword evidence="5" id="KW-0132">Cell division</keyword>